<proteinExistence type="inferred from homology"/>
<evidence type="ECO:0000256" key="2">
    <source>
        <dbReference type="ARBA" id="ARBA00022448"/>
    </source>
</evidence>
<organism evidence="6 7">
    <name type="scientific">Candidatus Onthovivens merdipullorum</name>
    <dbReference type="NCBI Taxonomy" id="2840889"/>
    <lineage>
        <taxon>Bacteria</taxon>
        <taxon>Bacillati</taxon>
        <taxon>Bacillota</taxon>
        <taxon>Bacilli</taxon>
        <taxon>Bacillales</taxon>
        <taxon>Candidatus Onthovivens</taxon>
    </lineage>
</organism>
<protein>
    <submittedName>
        <fullName evidence="6">ABC transporter ATP-binding protein</fullName>
    </submittedName>
</protein>
<dbReference type="SUPFAM" id="SSF52540">
    <property type="entry name" value="P-loop containing nucleoside triphosphate hydrolases"/>
    <property type="match status" value="1"/>
</dbReference>
<dbReference type="SMART" id="SM00382">
    <property type="entry name" value="AAA"/>
    <property type="match status" value="1"/>
</dbReference>
<feature type="domain" description="ABC transporter" evidence="5">
    <location>
        <begin position="8"/>
        <end position="228"/>
    </location>
</feature>
<dbReference type="EMBL" id="JADIMY010000113">
    <property type="protein sequence ID" value="MBO8427986.1"/>
    <property type="molecule type" value="Genomic_DNA"/>
</dbReference>
<dbReference type="InterPro" id="IPR017871">
    <property type="entry name" value="ABC_transporter-like_CS"/>
</dbReference>
<evidence type="ECO:0000256" key="3">
    <source>
        <dbReference type="ARBA" id="ARBA00022741"/>
    </source>
</evidence>
<evidence type="ECO:0000313" key="6">
    <source>
        <dbReference type="EMBL" id="MBO8427986.1"/>
    </source>
</evidence>
<gene>
    <name evidence="6" type="ORF">IAC58_05550</name>
</gene>
<dbReference type="GO" id="GO:0005524">
    <property type="term" value="F:ATP binding"/>
    <property type="evidence" value="ECO:0007669"/>
    <property type="project" value="UniProtKB-KW"/>
</dbReference>
<keyword evidence="2" id="KW-0813">Transport</keyword>
<dbReference type="Gene3D" id="3.40.50.300">
    <property type="entry name" value="P-loop containing nucleotide triphosphate hydrolases"/>
    <property type="match status" value="1"/>
</dbReference>
<dbReference type="PROSITE" id="PS50893">
    <property type="entry name" value="ABC_TRANSPORTER_2"/>
    <property type="match status" value="1"/>
</dbReference>
<dbReference type="CDD" id="cd03255">
    <property type="entry name" value="ABC_MJ0796_LolCDE_FtsE"/>
    <property type="match status" value="1"/>
</dbReference>
<evidence type="ECO:0000256" key="1">
    <source>
        <dbReference type="ARBA" id="ARBA00005417"/>
    </source>
</evidence>
<dbReference type="PANTHER" id="PTHR42798">
    <property type="entry name" value="LIPOPROTEIN-RELEASING SYSTEM ATP-BINDING PROTEIN LOLD"/>
    <property type="match status" value="1"/>
</dbReference>
<dbReference type="Proteomes" id="UP000823613">
    <property type="component" value="Unassembled WGS sequence"/>
</dbReference>
<dbReference type="GO" id="GO:0098796">
    <property type="term" value="C:membrane protein complex"/>
    <property type="evidence" value="ECO:0007669"/>
    <property type="project" value="UniProtKB-ARBA"/>
</dbReference>
<reference evidence="6" key="2">
    <citation type="journal article" date="2021" name="PeerJ">
        <title>Extensive microbial diversity within the chicken gut microbiome revealed by metagenomics and culture.</title>
        <authorList>
            <person name="Gilroy R."/>
            <person name="Ravi A."/>
            <person name="Getino M."/>
            <person name="Pursley I."/>
            <person name="Horton D.L."/>
            <person name="Alikhan N.F."/>
            <person name="Baker D."/>
            <person name="Gharbi K."/>
            <person name="Hall N."/>
            <person name="Watson M."/>
            <person name="Adriaenssens E.M."/>
            <person name="Foster-Nyarko E."/>
            <person name="Jarju S."/>
            <person name="Secka A."/>
            <person name="Antonio M."/>
            <person name="Oren A."/>
            <person name="Chaudhuri R.R."/>
            <person name="La Ragione R."/>
            <person name="Hildebrand F."/>
            <person name="Pallen M.J."/>
        </authorList>
    </citation>
    <scope>NUCLEOTIDE SEQUENCE</scope>
    <source>
        <strain evidence="6">11159</strain>
    </source>
</reference>
<dbReference type="AlphaFoldDB" id="A0A9D9GWV4"/>
<dbReference type="InterPro" id="IPR003439">
    <property type="entry name" value="ABC_transporter-like_ATP-bd"/>
</dbReference>
<dbReference type="InterPro" id="IPR017911">
    <property type="entry name" value="MacB-like_ATP-bd"/>
</dbReference>
<dbReference type="PROSITE" id="PS00211">
    <property type="entry name" value="ABC_TRANSPORTER_1"/>
    <property type="match status" value="1"/>
</dbReference>
<accession>A0A9D9GWV4</accession>
<dbReference type="FunFam" id="3.40.50.300:FF:000032">
    <property type="entry name" value="Export ABC transporter ATP-binding protein"/>
    <property type="match status" value="1"/>
</dbReference>
<keyword evidence="3" id="KW-0547">Nucleotide-binding</keyword>
<evidence type="ECO:0000313" key="7">
    <source>
        <dbReference type="Proteomes" id="UP000823613"/>
    </source>
</evidence>
<sequence>MEKRKTLIETHDLMFFYNPETIILKNINLKVYEGEFISILGSSGSGKTTLLSLLAGLDNPKGGEVILLGKNVSDIKEKDMSILRRTKLGYVFQFFNLAPYLTIEENILIPIYLNHEKKNKYKEKLESLLDFLSLKNRRKAYPNDCSGGEQQRAAIARSLIYSPSLIFLDEPTGNLDSENSKNLMILLKRINEEKGVTIVQVTHSEENAKYGKRIIRLKDGEILNDYTL</sequence>
<evidence type="ECO:0000256" key="4">
    <source>
        <dbReference type="ARBA" id="ARBA00022840"/>
    </source>
</evidence>
<comment type="caution">
    <text evidence="6">The sequence shown here is derived from an EMBL/GenBank/DDBJ whole genome shotgun (WGS) entry which is preliminary data.</text>
</comment>
<comment type="similarity">
    <text evidence="1">Belongs to the ABC transporter superfamily.</text>
</comment>
<reference evidence="6" key="1">
    <citation type="submission" date="2020-10" db="EMBL/GenBank/DDBJ databases">
        <authorList>
            <person name="Gilroy R."/>
        </authorList>
    </citation>
    <scope>NUCLEOTIDE SEQUENCE</scope>
    <source>
        <strain evidence="6">11159</strain>
    </source>
</reference>
<dbReference type="InterPro" id="IPR027417">
    <property type="entry name" value="P-loop_NTPase"/>
</dbReference>
<evidence type="ECO:0000259" key="5">
    <source>
        <dbReference type="PROSITE" id="PS50893"/>
    </source>
</evidence>
<dbReference type="InterPro" id="IPR003593">
    <property type="entry name" value="AAA+_ATPase"/>
</dbReference>
<name>A0A9D9GWV4_9BACL</name>
<dbReference type="GO" id="GO:0022857">
    <property type="term" value="F:transmembrane transporter activity"/>
    <property type="evidence" value="ECO:0007669"/>
    <property type="project" value="UniProtKB-ARBA"/>
</dbReference>
<dbReference type="Pfam" id="PF00005">
    <property type="entry name" value="ABC_tran"/>
    <property type="match status" value="1"/>
</dbReference>
<keyword evidence="4 6" id="KW-0067">ATP-binding</keyword>
<dbReference type="PANTHER" id="PTHR42798:SF7">
    <property type="entry name" value="ALPHA-D-RIBOSE 1-METHYLPHOSPHONATE 5-TRIPHOSPHATE SYNTHASE SUBUNIT PHNL"/>
    <property type="match status" value="1"/>
</dbReference>
<dbReference type="GO" id="GO:0016887">
    <property type="term" value="F:ATP hydrolysis activity"/>
    <property type="evidence" value="ECO:0007669"/>
    <property type="project" value="InterPro"/>
</dbReference>